<sequence length="98" mass="10899">MKNEYFNMICQKASEGKMIIMAVVPDNLLGEGLPPIFEVQAVKLVPTIYTGTYPTIKVISETIKDRSDLQGKGINGIVTGENWYNVSKEDKNTYGINI</sequence>
<dbReference type="EMBL" id="JACOOJ010000062">
    <property type="protein sequence ID" value="MBC5635000.1"/>
    <property type="molecule type" value="Genomic_DNA"/>
</dbReference>
<comment type="caution">
    <text evidence="1">The sequence shown here is derived from an EMBL/GenBank/DDBJ whole genome shotgun (WGS) entry which is preliminary data.</text>
</comment>
<keyword evidence="2" id="KW-1185">Reference proteome</keyword>
<reference evidence="1 2" key="1">
    <citation type="submission" date="2020-08" db="EMBL/GenBank/DDBJ databases">
        <title>Genome public.</title>
        <authorList>
            <person name="Liu C."/>
            <person name="Sun Q."/>
        </authorList>
    </citation>
    <scope>NUCLEOTIDE SEQUENCE [LARGE SCALE GENOMIC DNA]</scope>
    <source>
        <strain evidence="1 2">NSJ-79</strain>
    </source>
</reference>
<gene>
    <name evidence="1" type="ORF">H8S65_19880</name>
</gene>
<accession>A0ABR7DV83</accession>
<evidence type="ECO:0000313" key="1">
    <source>
        <dbReference type="EMBL" id="MBC5635000.1"/>
    </source>
</evidence>
<dbReference type="RefSeq" id="WP_186931545.1">
    <property type="nucleotide sequence ID" value="NZ_JACOOJ010000062.1"/>
</dbReference>
<protein>
    <submittedName>
        <fullName evidence="1">Uncharacterized protein</fullName>
    </submittedName>
</protein>
<dbReference type="Proteomes" id="UP000651475">
    <property type="component" value="Unassembled WGS sequence"/>
</dbReference>
<name>A0ABR7DV83_9BACT</name>
<organism evidence="1 2">
    <name type="scientific">Parabacteroides hominis</name>
    <dbReference type="NCBI Taxonomy" id="2763057"/>
    <lineage>
        <taxon>Bacteria</taxon>
        <taxon>Pseudomonadati</taxon>
        <taxon>Bacteroidota</taxon>
        <taxon>Bacteroidia</taxon>
        <taxon>Bacteroidales</taxon>
        <taxon>Tannerellaceae</taxon>
        <taxon>Parabacteroides</taxon>
    </lineage>
</organism>
<evidence type="ECO:0000313" key="2">
    <source>
        <dbReference type="Proteomes" id="UP000651475"/>
    </source>
</evidence>
<proteinExistence type="predicted"/>